<reference evidence="3" key="1">
    <citation type="submission" date="2018-11" db="EMBL/GenBank/DDBJ databases">
        <authorList>
            <person name="Grassa J C."/>
        </authorList>
    </citation>
    <scope>NUCLEOTIDE SEQUENCE [LARGE SCALE GENOMIC DNA]</scope>
</reference>
<evidence type="ECO:0000313" key="3">
    <source>
        <dbReference type="EnsemblPlants" id="cds.evm.model.05.1240"/>
    </source>
</evidence>
<dbReference type="Gene3D" id="3.30.420.10">
    <property type="entry name" value="Ribonuclease H-like superfamily/Ribonuclease H"/>
    <property type="match status" value="1"/>
</dbReference>
<protein>
    <recommendedName>
        <fullName evidence="2">RNase H type-1 domain-containing protein</fullName>
    </recommendedName>
</protein>
<dbReference type="InterPro" id="IPR012337">
    <property type="entry name" value="RNaseH-like_sf"/>
</dbReference>
<keyword evidence="1" id="KW-0175">Coiled coil</keyword>
<name>A0A803PKJ6_CANSA</name>
<dbReference type="EnsemblPlants" id="evm.model.05.1240">
    <property type="protein sequence ID" value="cds.evm.model.05.1240"/>
    <property type="gene ID" value="evm.TU.05.1240"/>
</dbReference>
<proteinExistence type="predicted"/>
<feature type="domain" description="RNase H type-1" evidence="2">
    <location>
        <begin position="455"/>
        <end position="539"/>
    </location>
</feature>
<keyword evidence="4" id="KW-1185">Reference proteome</keyword>
<evidence type="ECO:0000256" key="1">
    <source>
        <dbReference type="SAM" id="Coils"/>
    </source>
</evidence>
<dbReference type="Gramene" id="evm.model.05.1240">
    <property type="protein sequence ID" value="cds.evm.model.05.1240"/>
    <property type="gene ID" value="evm.TU.05.1240"/>
</dbReference>
<dbReference type="Gene3D" id="1.20.1270.60">
    <property type="entry name" value="Arfaptin homology (AH) domain/BAR domain"/>
    <property type="match status" value="1"/>
</dbReference>
<sequence>MDAIRKQATKLREQVARQQQAVLRRLGSLSNDAALVDEAELMYNQQLQNLYNSTRAAKHFQRNIVRGVEGFISISSKQMEIVKKLAEDCCKYGDANQFNHLSLARASTYFGTSHNYIEKERESLLKVLGDQVCEPLLAQINGAPLEDIRHLTHRYDKLRQDVEAQVAEVLRRQSKSRGPSVSEESVIKLQNAEGRLDELKYSIMALGREATAAMSSVEEQQQKMTFHTLFTMVDAERSYHQHALTILEKLHAEMTLENHPQEFLSSPSVNVQKDVYESLGHQDDKSNGFDDHGHLNQEDILFIAKVIHQFDAQADGELSLSIDDYVVVRQVALMAGLKESVREGWMVSAQHTSARESSSKQNCSARNRAFYNQISPTCSGVLARVKTVASCLADVWESLNSTSLLHVDNVELYAGRMVILVDAACKDLCASVEIAVTKLESIVIEVLAVSFDSSQLLEAETCALFHAVNLCRSRGWIQVLIDSDYQALVLGVQARKAPDWFMTGLFWRSMEVLDSLSDVDLVWIPRSRNLLAHKLCKWAFTQFCFN</sequence>
<dbReference type="SUPFAM" id="SSF103657">
    <property type="entry name" value="BAR/IMD domain-like"/>
    <property type="match status" value="1"/>
</dbReference>
<dbReference type="Pfam" id="PF13456">
    <property type="entry name" value="RVT_3"/>
    <property type="match status" value="1"/>
</dbReference>
<dbReference type="InterPro" id="IPR002156">
    <property type="entry name" value="RNaseH_domain"/>
</dbReference>
<feature type="coiled-coil region" evidence="1">
    <location>
        <begin position="148"/>
        <end position="209"/>
    </location>
</feature>
<dbReference type="InterPro" id="IPR027267">
    <property type="entry name" value="AH/BAR_dom_sf"/>
</dbReference>
<evidence type="ECO:0000259" key="2">
    <source>
        <dbReference type="Pfam" id="PF13456"/>
    </source>
</evidence>
<organism evidence="3 4">
    <name type="scientific">Cannabis sativa</name>
    <name type="common">Hemp</name>
    <name type="synonym">Marijuana</name>
    <dbReference type="NCBI Taxonomy" id="3483"/>
    <lineage>
        <taxon>Eukaryota</taxon>
        <taxon>Viridiplantae</taxon>
        <taxon>Streptophyta</taxon>
        <taxon>Embryophyta</taxon>
        <taxon>Tracheophyta</taxon>
        <taxon>Spermatophyta</taxon>
        <taxon>Magnoliopsida</taxon>
        <taxon>eudicotyledons</taxon>
        <taxon>Gunneridae</taxon>
        <taxon>Pentapetalae</taxon>
        <taxon>rosids</taxon>
        <taxon>fabids</taxon>
        <taxon>Rosales</taxon>
        <taxon>Cannabaceae</taxon>
        <taxon>Cannabis</taxon>
    </lineage>
</organism>
<dbReference type="GO" id="GO:0003676">
    <property type="term" value="F:nucleic acid binding"/>
    <property type="evidence" value="ECO:0007669"/>
    <property type="project" value="InterPro"/>
</dbReference>
<dbReference type="InterPro" id="IPR044730">
    <property type="entry name" value="RNase_H-like_dom_plant"/>
</dbReference>
<evidence type="ECO:0000313" key="4">
    <source>
        <dbReference type="Proteomes" id="UP000596661"/>
    </source>
</evidence>
<dbReference type="GO" id="GO:0004523">
    <property type="term" value="F:RNA-DNA hybrid ribonuclease activity"/>
    <property type="evidence" value="ECO:0007669"/>
    <property type="project" value="InterPro"/>
</dbReference>
<dbReference type="SUPFAM" id="SSF53098">
    <property type="entry name" value="Ribonuclease H-like"/>
    <property type="match status" value="1"/>
</dbReference>
<accession>A0A803PKJ6</accession>
<dbReference type="EMBL" id="UZAU01000511">
    <property type="status" value="NOT_ANNOTATED_CDS"/>
    <property type="molecule type" value="Genomic_DNA"/>
</dbReference>
<dbReference type="InterPro" id="IPR036397">
    <property type="entry name" value="RNaseH_sf"/>
</dbReference>
<dbReference type="CDD" id="cd06222">
    <property type="entry name" value="RNase_H_like"/>
    <property type="match status" value="1"/>
</dbReference>
<dbReference type="Proteomes" id="UP000596661">
    <property type="component" value="Chromosome 5"/>
</dbReference>
<dbReference type="AlphaFoldDB" id="A0A803PKJ6"/>
<reference evidence="3" key="2">
    <citation type="submission" date="2021-03" db="UniProtKB">
        <authorList>
            <consortium name="EnsemblPlants"/>
        </authorList>
    </citation>
    <scope>IDENTIFICATION</scope>
</reference>